<keyword evidence="2" id="KW-0812">Transmembrane</keyword>
<feature type="transmembrane region" description="Helical" evidence="2">
    <location>
        <begin position="257"/>
        <end position="276"/>
    </location>
</feature>
<protein>
    <submittedName>
        <fullName evidence="3">Predicted protein</fullName>
    </submittedName>
</protein>
<organism evidence="3 4">
    <name type="scientific">Streptomyces viridosporus (strain ATCC 14672 / DSM 40746 / JCM 4963 / KCTC 9882 / NRRL B-12104 / FH 1290)</name>
    <name type="common">Streptomyces ghanaensis</name>
    <dbReference type="NCBI Taxonomy" id="566461"/>
    <lineage>
        <taxon>Bacteria</taxon>
        <taxon>Bacillati</taxon>
        <taxon>Actinomycetota</taxon>
        <taxon>Actinomycetes</taxon>
        <taxon>Kitasatosporales</taxon>
        <taxon>Streptomycetaceae</taxon>
        <taxon>Streptomyces</taxon>
    </lineage>
</organism>
<keyword evidence="2" id="KW-0472">Membrane</keyword>
<evidence type="ECO:0000313" key="3">
    <source>
        <dbReference type="EMBL" id="EFE68863.2"/>
    </source>
</evidence>
<feature type="compositionally biased region" description="Low complexity" evidence="1">
    <location>
        <begin position="62"/>
        <end position="73"/>
    </location>
</feature>
<keyword evidence="2" id="KW-1133">Transmembrane helix</keyword>
<dbReference type="Proteomes" id="UP000003824">
    <property type="component" value="Unassembled WGS sequence"/>
</dbReference>
<feature type="transmembrane region" description="Helical" evidence="2">
    <location>
        <begin position="234"/>
        <end position="252"/>
    </location>
</feature>
<feature type="compositionally biased region" description="Basic and acidic residues" evidence="1">
    <location>
        <begin position="16"/>
        <end position="25"/>
    </location>
</feature>
<feature type="compositionally biased region" description="Polar residues" evidence="1">
    <location>
        <begin position="95"/>
        <end position="109"/>
    </location>
</feature>
<reference evidence="4" key="1">
    <citation type="submission" date="2008-12" db="EMBL/GenBank/DDBJ databases">
        <title>Annotation of Streptomyces ghanaensis ATCC 14672.</title>
        <authorList>
            <consortium name="The Broad Institute Genome Sequencing Platform"/>
            <consortium name="Broad Institute Microbial Sequencing Center"/>
            <person name="Fischbach M."/>
            <person name="Ward D."/>
            <person name="Young S."/>
            <person name="Kodira C.D."/>
            <person name="Zeng Q."/>
            <person name="Koehrsen M."/>
            <person name="Godfrey P."/>
            <person name="Alvarado L."/>
            <person name="Berlin A.M."/>
            <person name="Borenstein D."/>
            <person name="Chen Z."/>
            <person name="Engels R."/>
            <person name="Freedman E."/>
            <person name="Gellesch M."/>
            <person name="Goldberg J."/>
            <person name="Griggs A."/>
            <person name="Gujja S."/>
            <person name="Heiman D.I."/>
            <person name="Hepburn T.A."/>
            <person name="Howarth C."/>
            <person name="Jen D."/>
            <person name="Larson L."/>
            <person name="Lewis B."/>
            <person name="Mehta T."/>
            <person name="Park D."/>
            <person name="Pearson M."/>
            <person name="Roberts A."/>
            <person name="Saif S."/>
            <person name="Shea T.D."/>
            <person name="Shenoy N."/>
            <person name="Sisk P."/>
            <person name="Stolte C."/>
            <person name="Sykes S.N."/>
            <person name="Walk T."/>
            <person name="White J."/>
            <person name="Yandava C."/>
            <person name="Straight P."/>
            <person name="Clardy J."/>
            <person name="Hung D."/>
            <person name="Kolter R."/>
            <person name="Mekalanos J."/>
            <person name="Walker S."/>
            <person name="Walsh C.T."/>
            <person name="Wieland B.L.C."/>
            <person name="Ilzarbe M."/>
            <person name="Galagan J."/>
            <person name="Nusbaum C."/>
            <person name="Birren B."/>
        </authorList>
    </citation>
    <scope>NUCLEOTIDE SEQUENCE [LARGE SCALE GENOMIC DNA]</scope>
    <source>
        <strain evidence="4">ATCC 14672 / DSM 40746 / JCM 4963 / KCTC 9882 / NRRL B-12104 / FH 1290</strain>
    </source>
</reference>
<evidence type="ECO:0000313" key="4">
    <source>
        <dbReference type="Proteomes" id="UP000003824"/>
    </source>
</evidence>
<feature type="region of interest" description="Disordered" evidence="1">
    <location>
        <begin position="1"/>
        <end position="111"/>
    </location>
</feature>
<name>D5ZW73_STRV1</name>
<evidence type="ECO:0000256" key="2">
    <source>
        <dbReference type="SAM" id="Phobius"/>
    </source>
</evidence>
<dbReference type="EMBL" id="DS999641">
    <property type="protein sequence ID" value="EFE68863.2"/>
    <property type="molecule type" value="Genomic_DNA"/>
</dbReference>
<feature type="transmembrane region" description="Helical" evidence="2">
    <location>
        <begin position="193"/>
        <end position="214"/>
    </location>
</feature>
<feature type="transmembrane region" description="Helical" evidence="2">
    <location>
        <begin position="282"/>
        <end position="307"/>
    </location>
</feature>
<proteinExistence type="predicted"/>
<dbReference type="AlphaFoldDB" id="D5ZW73"/>
<evidence type="ECO:0000256" key="1">
    <source>
        <dbReference type="SAM" id="MobiDB-lite"/>
    </source>
</evidence>
<sequence>MGPREWAVRSSVSPDVHGRRAERAGRPRHRRALRLPGAHERDVPALTRSRAPQPPSSRSERSSPLVPAATPTAVPAPTPRAIPRARPSPRLPKTVSPSTNPSAVPSASPTDMPDASALLAAAPLFPSLFCIRASSSMAVAARSVSRPHPLPGRVHGPPARGPGTRVDLSTCALSGGGTGRNARTMSQGLTKPVHPLLSFLVPAVVTSALWAAWLGWDQHRDVHPDGSTTGPYEAWQVIGLVLTLLVPVYWAASRRHVVGAVLGTTAGLTAAAFYDWSDDGSGLFVIGVGMVMLGSLAATTAVSAVIASAARRRGPAGA</sequence>
<gene>
    <name evidence="3" type="ORF">SSFG_04106</name>
</gene>
<accession>D5ZW73</accession>
<dbReference type="eggNOG" id="ENOG5032YYU">
    <property type="taxonomic scope" value="Bacteria"/>
</dbReference>